<dbReference type="Proteomes" id="UP000789423">
    <property type="component" value="Unassembled WGS sequence"/>
</dbReference>
<organism evidence="1 2">
    <name type="scientific">Bacillus rhizoplanae</name>
    <dbReference type="NCBI Taxonomy" id="2880966"/>
    <lineage>
        <taxon>Bacteria</taxon>
        <taxon>Bacillati</taxon>
        <taxon>Bacillota</taxon>
        <taxon>Bacilli</taxon>
        <taxon>Bacillales</taxon>
        <taxon>Bacillaceae</taxon>
        <taxon>Bacillus</taxon>
    </lineage>
</organism>
<protein>
    <recommendedName>
        <fullName evidence="3">Erythromycin esterase</fullName>
    </recommendedName>
</protein>
<dbReference type="Pfam" id="PF05139">
    <property type="entry name" value="Erythro_esteras"/>
    <property type="match status" value="1"/>
</dbReference>
<dbReference type="Gene3D" id="3.40.1660.10">
    <property type="entry name" value="EreA-like (biosynthetic domain)"/>
    <property type="match status" value="1"/>
</dbReference>
<dbReference type="RefSeq" id="WP_230576732.1">
    <property type="nucleotide sequence ID" value="NZ_CAKJTI010000039.1"/>
</dbReference>
<dbReference type="Gene3D" id="3.30.1870.10">
    <property type="entry name" value="EreA-like, domain 2"/>
    <property type="match status" value="1"/>
</dbReference>
<gene>
    <name evidence="1" type="ORF">BACCIP111899_04028</name>
</gene>
<proteinExistence type="predicted"/>
<evidence type="ECO:0008006" key="3">
    <source>
        <dbReference type="Google" id="ProtNLM"/>
    </source>
</evidence>
<dbReference type="CDD" id="cd14728">
    <property type="entry name" value="Ere-like"/>
    <property type="match status" value="1"/>
</dbReference>
<name>A0ABM8YG30_9BACI</name>
<dbReference type="PANTHER" id="PTHR31299:SF0">
    <property type="entry name" value="ESTERASE, PUTATIVE (AFU_ORTHOLOGUE AFUA_1G05850)-RELATED"/>
    <property type="match status" value="1"/>
</dbReference>
<dbReference type="SUPFAM" id="SSF159501">
    <property type="entry name" value="EreA/ChaN-like"/>
    <property type="match status" value="1"/>
</dbReference>
<dbReference type="PANTHER" id="PTHR31299">
    <property type="entry name" value="ESTERASE, PUTATIVE (AFU_ORTHOLOGUE AFUA_1G05850)-RELATED"/>
    <property type="match status" value="1"/>
</dbReference>
<evidence type="ECO:0000313" key="1">
    <source>
        <dbReference type="EMBL" id="CAG9614795.1"/>
    </source>
</evidence>
<dbReference type="Gene3D" id="1.20.1440.30">
    <property type="entry name" value="Biosynthetic Protein domain"/>
    <property type="match status" value="1"/>
</dbReference>
<keyword evidence="2" id="KW-1185">Reference proteome</keyword>
<sequence length="406" mass="48044">MFWRKKDVQREINWLHDKVKHIDLCRLEDYSELDFLKPLLHNKKIVLLGENGHGVREHTEIKIKLIKYLYHELDFRVLAFESSLGDCSFSSEHQMDVNAVQLMKQSLFKVWHTEEMVEFFTWIKDTQSYNSPLIFTGIDIQPSSKESITSKVLIPIFSYIGETYGKQVKELEKEMLYQYSHSRRSTSTKKERKAKYKEMQKSYKQLLLLLKQNYTHLQENFNQKTLLLTERVLKNRKKLIEMMSSNFMKALKIRNKIMADNIVWLSEKMFTEEKIIIWAHNNHIAKRMQGLIGFKSTFSYVPSNLKQSSYSIGLFMYSGCAAENTRNVYEVLKPEQDSIEFRMQKTGHGISFLDISEQRKVSENEWLFNYTYTMNEGKDLSLIRPSVCYDGLITCSKTNVPRYLEI</sequence>
<accession>A0ABM8YG30</accession>
<dbReference type="EMBL" id="CAKJTI010000039">
    <property type="protein sequence ID" value="CAG9614795.1"/>
    <property type="molecule type" value="Genomic_DNA"/>
</dbReference>
<dbReference type="InterPro" id="IPR007815">
    <property type="entry name" value="Emycin_Estase"/>
</dbReference>
<comment type="caution">
    <text evidence="1">The sequence shown here is derived from an EMBL/GenBank/DDBJ whole genome shotgun (WGS) entry which is preliminary data.</text>
</comment>
<evidence type="ECO:0000313" key="2">
    <source>
        <dbReference type="Proteomes" id="UP000789423"/>
    </source>
</evidence>
<dbReference type="InterPro" id="IPR052036">
    <property type="entry name" value="Hydrolase/PRTase-associated"/>
</dbReference>
<reference evidence="1 2" key="1">
    <citation type="submission" date="2021-10" db="EMBL/GenBank/DDBJ databases">
        <authorList>
            <person name="Criscuolo A."/>
        </authorList>
    </citation>
    <scope>NUCLEOTIDE SEQUENCE [LARGE SCALE GENOMIC DNA]</scope>
    <source>
        <strain evidence="2">CIP 111899</strain>
    </source>
</reference>